<gene>
    <name evidence="1" type="ORF">GRI58_06525</name>
</gene>
<proteinExistence type="predicted"/>
<accession>A0A845AIV8</accession>
<dbReference type="AlphaFoldDB" id="A0A845AIV8"/>
<dbReference type="Gene3D" id="1.20.120.1490">
    <property type="match status" value="1"/>
</dbReference>
<dbReference type="InterPro" id="IPR025961">
    <property type="entry name" value="Metal_resist"/>
</dbReference>
<reference evidence="1 2" key="1">
    <citation type="submission" date="2019-12" db="EMBL/GenBank/DDBJ databases">
        <title>Genomic-based taxomic classification of the family Erythrobacteraceae.</title>
        <authorList>
            <person name="Xu L."/>
        </authorList>
    </citation>
    <scope>NUCLEOTIDE SEQUENCE [LARGE SCALE GENOMIC DNA]</scope>
    <source>
        <strain evidence="1 2">KEMB 9005-328</strain>
    </source>
</reference>
<evidence type="ECO:0000313" key="1">
    <source>
        <dbReference type="EMBL" id="MXP28476.1"/>
    </source>
</evidence>
<organism evidence="1 2">
    <name type="scientific">Qipengyuania algicida</name>
    <dbReference type="NCBI Taxonomy" id="1836209"/>
    <lineage>
        <taxon>Bacteria</taxon>
        <taxon>Pseudomonadati</taxon>
        <taxon>Pseudomonadota</taxon>
        <taxon>Alphaproteobacteria</taxon>
        <taxon>Sphingomonadales</taxon>
        <taxon>Erythrobacteraceae</taxon>
        <taxon>Qipengyuania</taxon>
    </lineage>
</organism>
<dbReference type="RefSeq" id="WP_160752781.1">
    <property type="nucleotide sequence ID" value="NZ_WTYA01000004.1"/>
</dbReference>
<keyword evidence="2" id="KW-1185">Reference proteome</keyword>
<protein>
    <submittedName>
        <fullName evidence="1">Periplasmic heavy metal sensor</fullName>
    </submittedName>
</protein>
<evidence type="ECO:0000313" key="2">
    <source>
        <dbReference type="Proteomes" id="UP000439780"/>
    </source>
</evidence>
<dbReference type="OrthoDB" id="7450844at2"/>
<name>A0A845AIV8_9SPHN</name>
<dbReference type="Pfam" id="PF13801">
    <property type="entry name" value="Metal_resist"/>
    <property type="match status" value="1"/>
</dbReference>
<comment type="caution">
    <text evidence="1">The sequence shown here is derived from an EMBL/GenBank/DDBJ whole genome shotgun (WGS) entry which is preliminary data.</text>
</comment>
<dbReference type="EMBL" id="WTYA01000004">
    <property type="protein sequence ID" value="MXP28476.1"/>
    <property type="molecule type" value="Genomic_DNA"/>
</dbReference>
<dbReference type="Proteomes" id="UP000439780">
    <property type="component" value="Unassembled WGS sequence"/>
</dbReference>
<dbReference type="PROSITE" id="PS51257">
    <property type="entry name" value="PROKAR_LIPOPROTEIN"/>
    <property type="match status" value="1"/>
</dbReference>
<sequence length="146" mass="15915">MKFGGLHVILAVLLAAVAGCVGAVIAGHWRDSEKPRSLHAFVHHELHLDTQQNAKLEQLEAKFAVQKRQLDLSLRAANANLGAAMSEEHQYGPKVAVAIDQVHARMGDVQKATVRHVFAMRALLTPAQQERFDREVAASLTAKPGD</sequence>